<dbReference type="PRINTS" id="PR00398">
    <property type="entry name" value="STRDHORMONER"/>
</dbReference>
<dbReference type="AlphaFoldDB" id="A0A0B7BDT4"/>
<protein>
    <recommendedName>
        <fullName evidence="8">NR LBD domain-containing protein</fullName>
    </recommendedName>
</protein>
<gene>
    <name evidence="9" type="primary">ORF176277</name>
</gene>
<dbReference type="GO" id="GO:0019216">
    <property type="term" value="P:regulation of lipid metabolic process"/>
    <property type="evidence" value="ECO:0007669"/>
    <property type="project" value="TreeGrafter"/>
</dbReference>
<evidence type="ECO:0000256" key="2">
    <source>
        <dbReference type="ARBA" id="ARBA00022771"/>
    </source>
</evidence>
<keyword evidence="5" id="KW-0238">DNA-binding</keyword>
<sequence length="310" mass="36632">SVYDTRCDFSDKSVSEMYKDKDLIVGILLEADENFVVPLAGRMTEEEIKRQQQEHFEACCLQREMFGQLRRLPDHEYDYIFATTGLDTDDRQKRLRIMGAGLEKVIRAMVKFCKVIPGFCKLDIFDKVKLIKYSRQEFCLFIIYKFINAERKIMRGFDNQWKCENEISRMSSDTDSNVFMENLDIHFRFCRDLQNLKLSDEELVVIRALVVMAPDRDPHVDSPIAREIHWELNECLIHVLSRRYPNPLPAYAKIVGKLTEARSQTENMIRFFKRLKIEKYSNLMDNPLLREMCSGIFFDDKDEDGLNWNS</sequence>
<dbReference type="GO" id="GO:0009755">
    <property type="term" value="P:hormone-mediated signaling pathway"/>
    <property type="evidence" value="ECO:0007669"/>
    <property type="project" value="TreeGrafter"/>
</dbReference>
<organism evidence="9">
    <name type="scientific">Arion vulgaris</name>
    <dbReference type="NCBI Taxonomy" id="1028688"/>
    <lineage>
        <taxon>Eukaryota</taxon>
        <taxon>Metazoa</taxon>
        <taxon>Spiralia</taxon>
        <taxon>Lophotrochozoa</taxon>
        <taxon>Mollusca</taxon>
        <taxon>Gastropoda</taxon>
        <taxon>Heterobranchia</taxon>
        <taxon>Euthyneura</taxon>
        <taxon>Panpulmonata</taxon>
        <taxon>Eupulmonata</taxon>
        <taxon>Stylommatophora</taxon>
        <taxon>Helicina</taxon>
        <taxon>Arionoidea</taxon>
        <taxon>Arionidae</taxon>
        <taxon>Arion</taxon>
    </lineage>
</organism>
<dbReference type="PANTHER" id="PTHR24082">
    <property type="entry name" value="NUCLEAR HORMONE RECEPTOR"/>
    <property type="match status" value="1"/>
</dbReference>
<dbReference type="GO" id="GO:0008270">
    <property type="term" value="F:zinc ion binding"/>
    <property type="evidence" value="ECO:0007669"/>
    <property type="project" value="UniProtKB-KW"/>
</dbReference>
<keyword evidence="6" id="KW-0804">Transcription</keyword>
<evidence type="ECO:0000313" key="9">
    <source>
        <dbReference type="EMBL" id="CEK90340.1"/>
    </source>
</evidence>
<accession>A0A0B7BDT4</accession>
<dbReference type="GO" id="GO:0000122">
    <property type="term" value="P:negative regulation of transcription by RNA polymerase II"/>
    <property type="evidence" value="ECO:0007669"/>
    <property type="project" value="TreeGrafter"/>
</dbReference>
<dbReference type="InterPro" id="IPR035500">
    <property type="entry name" value="NHR-like_dom_sf"/>
</dbReference>
<dbReference type="GO" id="GO:0004879">
    <property type="term" value="F:nuclear receptor activity"/>
    <property type="evidence" value="ECO:0007669"/>
    <property type="project" value="TreeGrafter"/>
</dbReference>
<evidence type="ECO:0000256" key="4">
    <source>
        <dbReference type="ARBA" id="ARBA00023015"/>
    </source>
</evidence>
<dbReference type="InterPro" id="IPR000536">
    <property type="entry name" value="Nucl_hrmn_rcpt_lig-bd"/>
</dbReference>
<keyword evidence="3" id="KW-0862">Zinc</keyword>
<dbReference type="Gene3D" id="1.10.565.10">
    <property type="entry name" value="Retinoid X Receptor"/>
    <property type="match status" value="1"/>
</dbReference>
<reference evidence="9" key="1">
    <citation type="submission" date="2014-12" db="EMBL/GenBank/DDBJ databases">
        <title>Insight into the proteome of Arion vulgaris.</title>
        <authorList>
            <person name="Aradska J."/>
            <person name="Bulat T."/>
            <person name="Smidak R."/>
            <person name="Sarate P."/>
            <person name="Gangsoo J."/>
            <person name="Sialana F."/>
            <person name="Bilban M."/>
            <person name="Lubec G."/>
        </authorList>
    </citation>
    <scope>NUCLEOTIDE SEQUENCE</scope>
    <source>
        <tissue evidence="9">Skin</tissue>
    </source>
</reference>
<keyword evidence="2" id="KW-0863">Zinc-finger</keyword>
<feature type="domain" description="NR LBD" evidence="8">
    <location>
        <begin position="61"/>
        <end position="294"/>
    </location>
</feature>
<evidence type="ECO:0000256" key="7">
    <source>
        <dbReference type="ARBA" id="ARBA00023170"/>
    </source>
</evidence>
<evidence type="ECO:0000256" key="6">
    <source>
        <dbReference type="ARBA" id="ARBA00023163"/>
    </source>
</evidence>
<feature type="non-terminal residue" evidence="9">
    <location>
        <position position="1"/>
    </location>
</feature>
<dbReference type="SMART" id="SM00430">
    <property type="entry name" value="HOLI"/>
    <property type="match status" value="1"/>
</dbReference>
<evidence type="ECO:0000259" key="8">
    <source>
        <dbReference type="PROSITE" id="PS51843"/>
    </source>
</evidence>
<dbReference type="SUPFAM" id="SSF48508">
    <property type="entry name" value="Nuclear receptor ligand-binding domain"/>
    <property type="match status" value="1"/>
</dbReference>
<dbReference type="GO" id="GO:0000978">
    <property type="term" value="F:RNA polymerase II cis-regulatory region sequence-specific DNA binding"/>
    <property type="evidence" value="ECO:0007669"/>
    <property type="project" value="TreeGrafter"/>
</dbReference>
<dbReference type="EMBL" id="HACG01043475">
    <property type="protein sequence ID" value="CEK90340.1"/>
    <property type="molecule type" value="Transcribed_RNA"/>
</dbReference>
<dbReference type="GO" id="GO:0045944">
    <property type="term" value="P:positive regulation of transcription by RNA polymerase II"/>
    <property type="evidence" value="ECO:0007669"/>
    <property type="project" value="TreeGrafter"/>
</dbReference>
<keyword evidence="1" id="KW-0479">Metal-binding</keyword>
<dbReference type="PROSITE" id="PS51843">
    <property type="entry name" value="NR_LBD"/>
    <property type="match status" value="1"/>
</dbReference>
<dbReference type="InterPro" id="IPR050234">
    <property type="entry name" value="Nuclear_hormone_rcpt_NR1"/>
</dbReference>
<evidence type="ECO:0000256" key="1">
    <source>
        <dbReference type="ARBA" id="ARBA00022723"/>
    </source>
</evidence>
<dbReference type="InterPro" id="IPR001723">
    <property type="entry name" value="Nuclear_hrmn_rcpt"/>
</dbReference>
<keyword evidence="4" id="KW-0805">Transcription regulation</keyword>
<evidence type="ECO:0000256" key="5">
    <source>
        <dbReference type="ARBA" id="ARBA00023125"/>
    </source>
</evidence>
<dbReference type="GO" id="GO:0030154">
    <property type="term" value="P:cell differentiation"/>
    <property type="evidence" value="ECO:0007669"/>
    <property type="project" value="TreeGrafter"/>
</dbReference>
<evidence type="ECO:0000256" key="3">
    <source>
        <dbReference type="ARBA" id="ARBA00022833"/>
    </source>
</evidence>
<dbReference type="PANTHER" id="PTHR24082:SF497">
    <property type="entry name" value="PEROXISOME PROLIFERATOR-ACTIVATED RECEPTOR GAMMA-LIKE"/>
    <property type="match status" value="1"/>
</dbReference>
<proteinExistence type="predicted"/>
<dbReference type="Pfam" id="PF00104">
    <property type="entry name" value="Hormone_recep"/>
    <property type="match status" value="1"/>
</dbReference>
<name>A0A0B7BDT4_9EUPU</name>
<keyword evidence="7" id="KW-0675">Receptor</keyword>